<dbReference type="SMART" id="SM00418">
    <property type="entry name" value="HTH_ARSR"/>
    <property type="match status" value="1"/>
</dbReference>
<dbReference type="InterPro" id="IPR036388">
    <property type="entry name" value="WH-like_DNA-bd_sf"/>
</dbReference>
<reference evidence="5 7" key="1">
    <citation type="journal article" date="2017" name="Antonie Van Leeuwenhoek">
        <title>Phylogenomic resolution of the bacterial genus Pantoea and its relationship with Erwinia and Tatumella.</title>
        <authorList>
            <person name="Palmer M."/>
            <person name="Steenkamp E.T."/>
            <person name="Coetzee M.P."/>
            <person name="Chan W.Y."/>
            <person name="van Zyl E."/>
            <person name="De Maayer P."/>
            <person name="Coutinho T.A."/>
            <person name="Blom J."/>
            <person name="Smits T.H."/>
            <person name="Duffy B."/>
            <person name="Venter S.N."/>
        </authorList>
    </citation>
    <scope>NUCLEOTIDE SEQUENCE [LARGE SCALE GENOMIC DNA]</scope>
    <source>
        <strain evidence="5 7">LMG 2657</strain>
    </source>
</reference>
<dbReference type="RefSeq" id="WP_084879675.1">
    <property type="nucleotide sequence ID" value="NZ_CP024770.1"/>
</dbReference>
<keyword evidence="7" id="KW-1185">Reference proteome</keyword>
<gene>
    <name evidence="6" type="ORF">CUN67_29065</name>
    <name evidence="5" type="ORF">HA50_25590</name>
</gene>
<evidence type="ECO:0000256" key="2">
    <source>
        <dbReference type="ARBA" id="ARBA00023125"/>
    </source>
</evidence>
<dbReference type="GO" id="GO:0003700">
    <property type="term" value="F:DNA-binding transcription factor activity"/>
    <property type="evidence" value="ECO:0007669"/>
    <property type="project" value="InterPro"/>
</dbReference>
<keyword evidence="6" id="KW-0614">Plasmid</keyword>
<evidence type="ECO:0000313" key="5">
    <source>
        <dbReference type="EMBL" id="ORM89959.1"/>
    </source>
</evidence>
<geneLocation type="plasmid" evidence="8">
    <name>pne1b</name>
</geneLocation>
<dbReference type="EMBL" id="MLJI01000002">
    <property type="protein sequence ID" value="ORM89959.1"/>
    <property type="molecule type" value="Genomic_DNA"/>
</dbReference>
<dbReference type="PROSITE" id="PS50987">
    <property type="entry name" value="HTH_ARSR_2"/>
    <property type="match status" value="1"/>
</dbReference>
<dbReference type="InterPro" id="IPR001845">
    <property type="entry name" value="HTH_ArsR_DNA-bd_dom"/>
</dbReference>
<dbReference type="InterPro" id="IPR011991">
    <property type="entry name" value="ArsR-like_HTH"/>
</dbReference>
<evidence type="ECO:0000259" key="4">
    <source>
        <dbReference type="PROSITE" id="PS50987"/>
    </source>
</evidence>
<evidence type="ECO:0000256" key="1">
    <source>
        <dbReference type="ARBA" id="ARBA00023015"/>
    </source>
</evidence>
<dbReference type="STRING" id="55209.HA50_25590"/>
<accession>A0A1X1EM41</accession>
<keyword evidence="3" id="KW-0804">Transcription</keyword>
<evidence type="ECO:0000256" key="3">
    <source>
        <dbReference type="ARBA" id="ARBA00023163"/>
    </source>
</evidence>
<dbReference type="GO" id="GO:0003677">
    <property type="term" value="F:DNA binding"/>
    <property type="evidence" value="ECO:0007669"/>
    <property type="project" value="UniProtKB-KW"/>
</dbReference>
<dbReference type="SUPFAM" id="SSF46785">
    <property type="entry name" value="Winged helix' DNA-binding domain"/>
    <property type="match status" value="1"/>
</dbReference>
<reference evidence="6 8" key="2">
    <citation type="submission" date="2017-11" db="EMBL/GenBank/DDBJ databases">
        <title>Genome sequence of Pantoea cypripedii NE1.</title>
        <authorList>
            <person name="Nascimento F.X."/>
        </authorList>
    </citation>
    <scope>NUCLEOTIDE SEQUENCE [LARGE SCALE GENOMIC DNA]</scope>
    <source>
        <strain evidence="6 8">NE1</strain>
        <plasmid evidence="6">pNE1B</plasmid>
        <plasmid evidence="8">pne1b</plasmid>
    </source>
</reference>
<dbReference type="InterPro" id="IPR051081">
    <property type="entry name" value="HTH_MetalResp_TranReg"/>
</dbReference>
<sequence>MSEIKLNDVLKALSNPVRMEILQWLKEPKKHFDQPYADADEVGVCVSIIQEKVGLSQSTVSLYLAALQRAQLVTSRRIGPWTYYKRDEEKIAEFFRLLEKQV</sequence>
<dbReference type="Proteomes" id="UP000502005">
    <property type="component" value="Plasmid pNE1B"/>
</dbReference>
<keyword evidence="1" id="KW-0805">Transcription regulation</keyword>
<name>A0A1X1EM41_PANCY</name>
<dbReference type="OrthoDB" id="9790747at2"/>
<proteinExistence type="predicted"/>
<organism evidence="5 7">
    <name type="scientific">Pantoea cypripedii</name>
    <name type="common">Pectobacterium cypripedii</name>
    <name type="synonym">Erwinia cypripedii</name>
    <dbReference type="NCBI Taxonomy" id="55209"/>
    <lineage>
        <taxon>Bacteria</taxon>
        <taxon>Pseudomonadati</taxon>
        <taxon>Pseudomonadota</taxon>
        <taxon>Gammaproteobacteria</taxon>
        <taxon>Enterobacterales</taxon>
        <taxon>Erwiniaceae</taxon>
        <taxon>Pantoea</taxon>
    </lineage>
</organism>
<protein>
    <submittedName>
        <fullName evidence="5">Transcriptional regulator</fullName>
    </submittedName>
</protein>
<dbReference type="AlphaFoldDB" id="A0A1X1EM41"/>
<dbReference type="PANTHER" id="PTHR33154:SF33">
    <property type="entry name" value="TRANSCRIPTIONAL REPRESSOR SDPR"/>
    <property type="match status" value="1"/>
</dbReference>
<dbReference type="CDD" id="cd00090">
    <property type="entry name" value="HTH_ARSR"/>
    <property type="match status" value="1"/>
</dbReference>
<feature type="domain" description="HTH arsR-type" evidence="4">
    <location>
        <begin position="1"/>
        <end position="102"/>
    </location>
</feature>
<dbReference type="Proteomes" id="UP000193749">
    <property type="component" value="Unassembled WGS sequence"/>
</dbReference>
<dbReference type="InterPro" id="IPR036390">
    <property type="entry name" value="WH_DNA-bd_sf"/>
</dbReference>
<evidence type="ECO:0000313" key="6">
    <source>
        <dbReference type="EMBL" id="QGY32982.1"/>
    </source>
</evidence>
<dbReference type="PANTHER" id="PTHR33154">
    <property type="entry name" value="TRANSCRIPTIONAL REGULATOR, ARSR FAMILY"/>
    <property type="match status" value="1"/>
</dbReference>
<evidence type="ECO:0000313" key="7">
    <source>
        <dbReference type="Proteomes" id="UP000193749"/>
    </source>
</evidence>
<evidence type="ECO:0000313" key="8">
    <source>
        <dbReference type="Proteomes" id="UP000502005"/>
    </source>
</evidence>
<dbReference type="EMBL" id="CP024770">
    <property type="protein sequence ID" value="QGY32982.1"/>
    <property type="molecule type" value="Genomic_DNA"/>
</dbReference>
<dbReference type="Gene3D" id="1.10.10.10">
    <property type="entry name" value="Winged helix-like DNA-binding domain superfamily/Winged helix DNA-binding domain"/>
    <property type="match status" value="1"/>
</dbReference>
<keyword evidence="2" id="KW-0238">DNA-binding</keyword>
<geneLocation type="plasmid" evidence="6">
    <name>pNE1B</name>
</geneLocation>